<dbReference type="EMBL" id="JAIZAY010000004">
    <property type="protein sequence ID" value="KAJ8043591.1"/>
    <property type="molecule type" value="Genomic_DNA"/>
</dbReference>
<protein>
    <submittedName>
        <fullName evidence="3">F-box only protein 46</fullName>
    </submittedName>
</protein>
<dbReference type="PROSITE" id="PS50181">
    <property type="entry name" value="FBOX"/>
    <property type="match status" value="1"/>
</dbReference>
<dbReference type="PANTHER" id="PTHR16271">
    <property type="entry name" value="F-BOX ONLY PROTEIN 34/46 FAMILY MEMBER"/>
    <property type="match status" value="1"/>
</dbReference>
<proteinExistence type="predicted"/>
<dbReference type="OrthoDB" id="10052741at2759"/>
<accession>A0A9Q1HFY0</accession>
<evidence type="ECO:0000313" key="3">
    <source>
        <dbReference type="EMBL" id="KAJ8043591.1"/>
    </source>
</evidence>
<dbReference type="InterPro" id="IPR039594">
    <property type="entry name" value="FBXO34/46"/>
</dbReference>
<sequence length="216" mass="25343">MKSFKKALAKKWSRSDDRLEERKQRLSGLKLGSLRFQLLCHPLVSYDISELEECESDSEEEILESVTPFSHVPTYVIAKIFRLLGTKELAALKCTCKDFHWLINQFDITGTDSQWMTGKEYRSDPCMYCGKIQDPRGDVSLCQRHPKAFYKYSVINRQYWTCCNAVKETTEGCQIGLHNNRWATSEFQPNFICKPWKSQSWYITANTERWCDKEHL</sequence>
<keyword evidence="4" id="KW-1185">Reference proteome</keyword>
<evidence type="ECO:0000259" key="2">
    <source>
        <dbReference type="PROSITE" id="PS50181"/>
    </source>
</evidence>
<gene>
    <name evidence="3" type="ORF">HOLleu_10763</name>
</gene>
<dbReference type="AlphaFoldDB" id="A0A9Q1HFY0"/>
<dbReference type="InterPro" id="IPR036047">
    <property type="entry name" value="F-box-like_dom_sf"/>
</dbReference>
<keyword evidence="1" id="KW-0833">Ubl conjugation pathway</keyword>
<evidence type="ECO:0000313" key="4">
    <source>
        <dbReference type="Proteomes" id="UP001152320"/>
    </source>
</evidence>
<dbReference type="SUPFAM" id="SSF81383">
    <property type="entry name" value="F-box domain"/>
    <property type="match status" value="1"/>
</dbReference>
<organism evidence="3 4">
    <name type="scientific">Holothuria leucospilota</name>
    <name type="common">Black long sea cucumber</name>
    <name type="synonym">Mertensiothuria leucospilota</name>
    <dbReference type="NCBI Taxonomy" id="206669"/>
    <lineage>
        <taxon>Eukaryota</taxon>
        <taxon>Metazoa</taxon>
        <taxon>Echinodermata</taxon>
        <taxon>Eleutherozoa</taxon>
        <taxon>Echinozoa</taxon>
        <taxon>Holothuroidea</taxon>
        <taxon>Aspidochirotacea</taxon>
        <taxon>Aspidochirotida</taxon>
        <taxon>Holothuriidae</taxon>
        <taxon>Holothuria</taxon>
    </lineage>
</organism>
<name>A0A9Q1HFY0_HOLLE</name>
<dbReference type="Proteomes" id="UP001152320">
    <property type="component" value="Chromosome 4"/>
</dbReference>
<dbReference type="Pfam" id="PF00646">
    <property type="entry name" value="F-box"/>
    <property type="match status" value="1"/>
</dbReference>
<dbReference type="PANTHER" id="PTHR16271:SF9">
    <property type="entry name" value="F-BOX DOMAIN-CONTAINING PROTEIN"/>
    <property type="match status" value="1"/>
</dbReference>
<dbReference type="InterPro" id="IPR001810">
    <property type="entry name" value="F-box_dom"/>
</dbReference>
<evidence type="ECO:0000256" key="1">
    <source>
        <dbReference type="ARBA" id="ARBA00022786"/>
    </source>
</evidence>
<feature type="domain" description="F-box" evidence="2">
    <location>
        <begin position="66"/>
        <end position="118"/>
    </location>
</feature>
<comment type="caution">
    <text evidence="3">The sequence shown here is derived from an EMBL/GenBank/DDBJ whole genome shotgun (WGS) entry which is preliminary data.</text>
</comment>
<reference evidence="3" key="1">
    <citation type="submission" date="2021-10" db="EMBL/GenBank/DDBJ databases">
        <title>Tropical sea cucumber genome reveals ecological adaptation and Cuvierian tubules defense mechanism.</title>
        <authorList>
            <person name="Chen T."/>
        </authorList>
    </citation>
    <scope>NUCLEOTIDE SEQUENCE</scope>
    <source>
        <strain evidence="3">Nanhai2018</strain>
        <tissue evidence="3">Muscle</tissue>
    </source>
</reference>